<evidence type="ECO:0000313" key="1">
    <source>
        <dbReference type="EMBL" id="ROI79331.1"/>
    </source>
</evidence>
<protein>
    <submittedName>
        <fullName evidence="1">Uncharacterized protein</fullName>
    </submittedName>
</protein>
<keyword evidence="2" id="KW-1185">Reference proteome</keyword>
<dbReference type="Proteomes" id="UP000281406">
    <property type="component" value="Unassembled WGS sequence"/>
</dbReference>
<organism evidence="1 2">
    <name type="scientific">Anabarilius grahami</name>
    <name type="common">Kanglang fish</name>
    <name type="synonym">Barilius grahami</name>
    <dbReference type="NCBI Taxonomy" id="495550"/>
    <lineage>
        <taxon>Eukaryota</taxon>
        <taxon>Metazoa</taxon>
        <taxon>Chordata</taxon>
        <taxon>Craniata</taxon>
        <taxon>Vertebrata</taxon>
        <taxon>Euteleostomi</taxon>
        <taxon>Actinopterygii</taxon>
        <taxon>Neopterygii</taxon>
        <taxon>Teleostei</taxon>
        <taxon>Ostariophysi</taxon>
        <taxon>Cypriniformes</taxon>
        <taxon>Xenocyprididae</taxon>
        <taxon>Xenocypridinae</taxon>
        <taxon>Xenocypridinae incertae sedis</taxon>
        <taxon>Anabarilius</taxon>
    </lineage>
</organism>
<dbReference type="EMBL" id="RJVU01068486">
    <property type="protein sequence ID" value="ROI79331.1"/>
    <property type="molecule type" value="Genomic_DNA"/>
</dbReference>
<dbReference type="AlphaFoldDB" id="A0A3N0XMX6"/>
<proteinExistence type="predicted"/>
<sequence>MLKYSLSKTLKEQTSVGVNSDLTLSSAPAGKTHSEAIEMEAGLVTADKEDYHSQRMCPTLTRHRSVQLTRQQKAWRSALLGSIADDHKAEDMCSTLKQLSCSPIGQESLYNGEASKAFLCPLRLPKRVDASPFSRFDEVALPGPCPEERPFSSVQHQTVTFLKFNYLKTLSAGSRAALRRNEGLLGSFTSPVWKLLRSGSLSFPSILLNTAEWSQRSPDTPIQLWGDVLYYIIIRQIQNVKLVWFPTFQNLPTTVVESQPRYTAQWATEKAIPLSTPEIKGGEFLMIRSTPNGPKKNGDLKTIKPKAGRKEEMKWFRCGGLPTACPVLPALEISFAKCILGKLPAAAAMLSIYRALAALRNPC</sequence>
<name>A0A3N0XMX6_ANAGA</name>
<accession>A0A3N0XMX6</accession>
<reference evidence="1 2" key="1">
    <citation type="submission" date="2018-10" db="EMBL/GenBank/DDBJ databases">
        <title>Genome assembly for a Yunnan-Guizhou Plateau 3E fish, Anabarilius grahami (Regan), and its evolutionary and genetic applications.</title>
        <authorList>
            <person name="Jiang W."/>
        </authorList>
    </citation>
    <scope>NUCLEOTIDE SEQUENCE [LARGE SCALE GENOMIC DNA]</scope>
    <source>
        <strain evidence="1">AG-KIZ</strain>
        <tissue evidence="1">Muscle</tissue>
    </source>
</reference>
<dbReference type="OrthoDB" id="10536266at2759"/>
<gene>
    <name evidence="1" type="ORF">DPX16_7219</name>
</gene>
<comment type="caution">
    <text evidence="1">The sequence shown here is derived from an EMBL/GenBank/DDBJ whole genome shotgun (WGS) entry which is preliminary data.</text>
</comment>
<evidence type="ECO:0000313" key="2">
    <source>
        <dbReference type="Proteomes" id="UP000281406"/>
    </source>
</evidence>